<organism evidence="2 3">
    <name type="scientific">Puia dinghuensis</name>
    <dbReference type="NCBI Taxonomy" id="1792502"/>
    <lineage>
        <taxon>Bacteria</taxon>
        <taxon>Pseudomonadati</taxon>
        <taxon>Bacteroidota</taxon>
        <taxon>Chitinophagia</taxon>
        <taxon>Chitinophagales</taxon>
        <taxon>Chitinophagaceae</taxon>
        <taxon>Puia</taxon>
    </lineage>
</organism>
<proteinExistence type="predicted"/>
<keyword evidence="3" id="KW-1185">Reference proteome</keyword>
<evidence type="ECO:0000313" key="2">
    <source>
        <dbReference type="EMBL" id="GGB05962.1"/>
    </source>
</evidence>
<dbReference type="EMBL" id="BMJC01000003">
    <property type="protein sequence ID" value="GGB05962.1"/>
    <property type="molecule type" value="Genomic_DNA"/>
</dbReference>
<reference evidence="2" key="1">
    <citation type="journal article" date="2014" name="Int. J. Syst. Evol. Microbiol.">
        <title>Complete genome sequence of Corynebacterium casei LMG S-19264T (=DSM 44701T), isolated from a smear-ripened cheese.</title>
        <authorList>
            <consortium name="US DOE Joint Genome Institute (JGI-PGF)"/>
            <person name="Walter F."/>
            <person name="Albersmeier A."/>
            <person name="Kalinowski J."/>
            <person name="Ruckert C."/>
        </authorList>
    </citation>
    <scope>NUCLEOTIDE SEQUENCE</scope>
    <source>
        <strain evidence="2">CGMCC 1.15448</strain>
    </source>
</reference>
<evidence type="ECO:0000259" key="1">
    <source>
        <dbReference type="Pfam" id="PF08279"/>
    </source>
</evidence>
<name>A0A8J2XTR2_9BACT</name>
<reference evidence="2" key="2">
    <citation type="submission" date="2020-09" db="EMBL/GenBank/DDBJ databases">
        <authorList>
            <person name="Sun Q."/>
            <person name="Zhou Y."/>
        </authorList>
    </citation>
    <scope>NUCLEOTIDE SEQUENCE</scope>
    <source>
        <strain evidence="2">CGMCC 1.15448</strain>
    </source>
</reference>
<sequence length="73" mass="8755">MKHYLNLLLRLDQFIRLKGTGSPPEFARKMGISERSLYEYLKVLKELGAPIRFSRQDHSYYYEIEGQFHISFQ</sequence>
<feature type="domain" description="Helix-turn-helix type 11" evidence="1">
    <location>
        <begin position="14"/>
        <end position="54"/>
    </location>
</feature>
<dbReference type="AlphaFoldDB" id="A0A8J2XTR2"/>
<dbReference type="SUPFAM" id="SSF46785">
    <property type="entry name" value="Winged helix' DNA-binding domain"/>
    <property type="match status" value="1"/>
</dbReference>
<evidence type="ECO:0000313" key="3">
    <source>
        <dbReference type="Proteomes" id="UP000607559"/>
    </source>
</evidence>
<dbReference type="InterPro" id="IPR013196">
    <property type="entry name" value="HTH_11"/>
</dbReference>
<dbReference type="Pfam" id="PF08279">
    <property type="entry name" value="HTH_11"/>
    <property type="match status" value="1"/>
</dbReference>
<accession>A0A8J2XTR2</accession>
<gene>
    <name evidence="2" type="ORF">GCM10011511_31700</name>
</gene>
<dbReference type="Proteomes" id="UP000607559">
    <property type="component" value="Unassembled WGS sequence"/>
</dbReference>
<protein>
    <recommendedName>
        <fullName evidence="1">Helix-turn-helix type 11 domain-containing protein</fullName>
    </recommendedName>
</protein>
<dbReference type="RefSeq" id="WP_188933359.1">
    <property type="nucleotide sequence ID" value="NZ_BMJC01000003.1"/>
</dbReference>
<comment type="caution">
    <text evidence="2">The sequence shown here is derived from an EMBL/GenBank/DDBJ whole genome shotgun (WGS) entry which is preliminary data.</text>
</comment>
<dbReference type="InterPro" id="IPR036390">
    <property type="entry name" value="WH_DNA-bd_sf"/>
</dbReference>